<evidence type="ECO:0000313" key="1">
    <source>
        <dbReference type="EMBL" id="GEP10343.1"/>
    </source>
</evidence>
<name>A0A512JK92_9HYPH</name>
<keyword evidence="2" id="KW-1185">Reference proteome</keyword>
<accession>A0A512JK92</accession>
<gene>
    <name evidence="1" type="ORF">MGN01_21880</name>
</gene>
<dbReference type="EMBL" id="BJZV01000011">
    <property type="protein sequence ID" value="GEP10343.1"/>
    <property type="molecule type" value="Genomic_DNA"/>
</dbReference>
<dbReference type="Proteomes" id="UP000321750">
    <property type="component" value="Unassembled WGS sequence"/>
</dbReference>
<dbReference type="AlphaFoldDB" id="A0A512JK92"/>
<reference evidence="1 2" key="1">
    <citation type="submission" date="2019-07" db="EMBL/GenBank/DDBJ databases">
        <title>Whole genome shotgun sequence of Methylobacterium gnaphalii NBRC 107716.</title>
        <authorList>
            <person name="Hosoyama A."/>
            <person name="Uohara A."/>
            <person name="Ohji S."/>
            <person name="Ichikawa N."/>
        </authorList>
    </citation>
    <scope>NUCLEOTIDE SEQUENCE [LARGE SCALE GENOMIC DNA]</scope>
    <source>
        <strain evidence="1 2">NBRC 107716</strain>
    </source>
</reference>
<comment type="caution">
    <text evidence="1">The sequence shown here is derived from an EMBL/GenBank/DDBJ whole genome shotgun (WGS) entry which is preliminary data.</text>
</comment>
<organism evidence="1 2">
    <name type="scientific">Methylobacterium gnaphalii</name>
    <dbReference type="NCBI Taxonomy" id="1010610"/>
    <lineage>
        <taxon>Bacteria</taxon>
        <taxon>Pseudomonadati</taxon>
        <taxon>Pseudomonadota</taxon>
        <taxon>Alphaproteobacteria</taxon>
        <taxon>Hyphomicrobiales</taxon>
        <taxon>Methylobacteriaceae</taxon>
        <taxon>Methylobacterium</taxon>
    </lineage>
</organism>
<protein>
    <submittedName>
        <fullName evidence="1">Uncharacterized protein</fullName>
    </submittedName>
</protein>
<proteinExistence type="predicted"/>
<evidence type="ECO:0000313" key="2">
    <source>
        <dbReference type="Proteomes" id="UP000321750"/>
    </source>
</evidence>
<sequence length="86" mass="8852">MPFEARTVPPPGAACHHSYSVQPDSVLAARIGSTAALYAISGKSGTRMNPTLIGARGSMRGGLRPGRTRLAAEGVLIFALFAGNLS</sequence>